<evidence type="ECO:0000313" key="1">
    <source>
        <dbReference type="EMBL" id="THU79200.1"/>
    </source>
</evidence>
<proteinExistence type="predicted"/>
<gene>
    <name evidence="1" type="ORF">K435DRAFT_810909</name>
</gene>
<dbReference type="Proteomes" id="UP000297245">
    <property type="component" value="Unassembled WGS sequence"/>
</dbReference>
<accession>A0A4S8KTW7</accession>
<dbReference type="AlphaFoldDB" id="A0A4S8KTW7"/>
<protein>
    <submittedName>
        <fullName evidence="1">Uncharacterized protein</fullName>
    </submittedName>
</protein>
<name>A0A4S8KTW7_DENBC</name>
<evidence type="ECO:0000313" key="2">
    <source>
        <dbReference type="Proteomes" id="UP000297245"/>
    </source>
</evidence>
<keyword evidence="2" id="KW-1185">Reference proteome</keyword>
<reference evidence="1 2" key="1">
    <citation type="journal article" date="2019" name="Nat. Ecol. Evol.">
        <title>Megaphylogeny resolves global patterns of mushroom evolution.</title>
        <authorList>
            <person name="Varga T."/>
            <person name="Krizsan K."/>
            <person name="Foldi C."/>
            <person name="Dima B."/>
            <person name="Sanchez-Garcia M."/>
            <person name="Sanchez-Ramirez S."/>
            <person name="Szollosi G.J."/>
            <person name="Szarkandi J.G."/>
            <person name="Papp V."/>
            <person name="Albert L."/>
            <person name="Andreopoulos W."/>
            <person name="Angelini C."/>
            <person name="Antonin V."/>
            <person name="Barry K.W."/>
            <person name="Bougher N.L."/>
            <person name="Buchanan P."/>
            <person name="Buyck B."/>
            <person name="Bense V."/>
            <person name="Catcheside P."/>
            <person name="Chovatia M."/>
            <person name="Cooper J."/>
            <person name="Damon W."/>
            <person name="Desjardin D."/>
            <person name="Finy P."/>
            <person name="Geml J."/>
            <person name="Haridas S."/>
            <person name="Hughes K."/>
            <person name="Justo A."/>
            <person name="Karasinski D."/>
            <person name="Kautmanova I."/>
            <person name="Kiss B."/>
            <person name="Kocsube S."/>
            <person name="Kotiranta H."/>
            <person name="LaButti K.M."/>
            <person name="Lechner B.E."/>
            <person name="Liimatainen K."/>
            <person name="Lipzen A."/>
            <person name="Lukacs Z."/>
            <person name="Mihaltcheva S."/>
            <person name="Morgado L.N."/>
            <person name="Niskanen T."/>
            <person name="Noordeloos M.E."/>
            <person name="Ohm R.A."/>
            <person name="Ortiz-Santana B."/>
            <person name="Ovrebo C."/>
            <person name="Racz N."/>
            <person name="Riley R."/>
            <person name="Savchenko A."/>
            <person name="Shiryaev A."/>
            <person name="Soop K."/>
            <person name="Spirin V."/>
            <person name="Szebenyi C."/>
            <person name="Tomsovsky M."/>
            <person name="Tulloss R.E."/>
            <person name="Uehling J."/>
            <person name="Grigoriev I.V."/>
            <person name="Vagvolgyi C."/>
            <person name="Papp T."/>
            <person name="Martin F.M."/>
            <person name="Miettinen O."/>
            <person name="Hibbett D.S."/>
            <person name="Nagy L.G."/>
        </authorList>
    </citation>
    <scope>NUCLEOTIDE SEQUENCE [LARGE SCALE GENOMIC DNA]</scope>
    <source>
        <strain evidence="1 2">CBS 962.96</strain>
    </source>
</reference>
<organism evidence="1 2">
    <name type="scientific">Dendrothele bispora (strain CBS 962.96)</name>
    <dbReference type="NCBI Taxonomy" id="1314807"/>
    <lineage>
        <taxon>Eukaryota</taxon>
        <taxon>Fungi</taxon>
        <taxon>Dikarya</taxon>
        <taxon>Basidiomycota</taxon>
        <taxon>Agaricomycotina</taxon>
        <taxon>Agaricomycetes</taxon>
        <taxon>Agaricomycetidae</taxon>
        <taxon>Agaricales</taxon>
        <taxon>Agaricales incertae sedis</taxon>
        <taxon>Dendrothele</taxon>
    </lineage>
</organism>
<sequence length="162" mass="17930">MPASTGRSIGKASRIVRNQVAGKLWAVEELLGTGGLGFFVPVSQNLTPPSVHINSSNMPASTSQYIGKANRASKDQLHHVVNKFFTSNNILKPILDRNEIVIGAVIPPPHHDLNWVAQRVSPRLDDFNSLYISMLISVLVIRSHITQQEDILLCWGWISDQI</sequence>
<dbReference type="EMBL" id="ML180061">
    <property type="protein sequence ID" value="THU79200.1"/>
    <property type="molecule type" value="Genomic_DNA"/>
</dbReference>